<dbReference type="Proteomes" id="UP000070444">
    <property type="component" value="Unassembled WGS sequence"/>
</dbReference>
<keyword evidence="4" id="KW-1185">Reference proteome</keyword>
<sequence length="141" mass="15478">MDTDGAESIPIQTLNTSTSNTTTTTSPGHPEELSTITLLLVSGEKAKFQVSLTSTIISFKQHIYENWPDNFPERPGQLNSLRLVYLGKFLDDSASLDHCKIPHTDNTIIHLNIMKQPIGELRGVVPSKASETAPKCSCIIQ</sequence>
<evidence type="ECO:0000313" key="3">
    <source>
        <dbReference type="EMBL" id="KXN71840.1"/>
    </source>
</evidence>
<name>A0A137PA16_CONC2</name>
<feature type="domain" description="Ubiquitin-like" evidence="2">
    <location>
        <begin position="34"/>
        <end position="112"/>
    </location>
</feature>
<dbReference type="OrthoDB" id="1043111at2759"/>
<feature type="region of interest" description="Disordered" evidence="1">
    <location>
        <begin position="1"/>
        <end position="30"/>
    </location>
</feature>
<accession>A0A137PA16</accession>
<dbReference type="PROSITE" id="PS50053">
    <property type="entry name" value="UBIQUITIN_2"/>
    <property type="match status" value="1"/>
</dbReference>
<dbReference type="InterPro" id="IPR039540">
    <property type="entry name" value="UBL3-like_ubiquitin_dom"/>
</dbReference>
<dbReference type="InterPro" id="IPR040015">
    <property type="entry name" value="UBL3-like"/>
</dbReference>
<dbReference type="PANTHER" id="PTHR13169:SF0">
    <property type="entry name" value="UBIQUITIN-LIKE PROTEIN 3"/>
    <property type="match status" value="1"/>
</dbReference>
<dbReference type="SUPFAM" id="SSF54236">
    <property type="entry name" value="Ubiquitin-like"/>
    <property type="match status" value="1"/>
</dbReference>
<reference evidence="3 4" key="1">
    <citation type="journal article" date="2015" name="Genome Biol. Evol.">
        <title>Phylogenomic analyses indicate that early fungi evolved digesting cell walls of algal ancestors of land plants.</title>
        <authorList>
            <person name="Chang Y."/>
            <person name="Wang S."/>
            <person name="Sekimoto S."/>
            <person name="Aerts A.L."/>
            <person name="Choi C."/>
            <person name="Clum A."/>
            <person name="LaButti K.M."/>
            <person name="Lindquist E.A."/>
            <person name="Yee Ngan C."/>
            <person name="Ohm R.A."/>
            <person name="Salamov A.A."/>
            <person name="Grigoriev I.V."/>
            <person name="Spatafora J.W."/>
            <person name="Berbee M.L."/>
        </authorList>
    </citation>
    <scope>NUCLEOTIDE SEQUENCE [LARGE SCALE GENOMIC DNA]</scope>
    <source>
        <strain evidence="3 4">NRRL 28638</strain>
    </source>
</reference>
<gene>
    <name evidence="3" type="ORF">CONCODRAFT_78142</name>
</gene>
<feature type="compositionally biased region" description="Low complexity" evidence="1">
    <location>
        <begin position="13"/>
        <end position="26"/>
    </location>
</feature>
<organism evidence="3 4">
    <name type="scientific">Conidiobolus coronatus (strain ATCC 28846 / CBS 209.66 / NRRL 28638)</name>
    <name type="common">Delacroixia coronata</name>
    <dbReference type="NCBI Taxonomy" id="796925"/>
    <lineage>
        <taxon>Eukaryota</taxon>
        <taxon>Fungi</taxon>
        <taxon>Fungi incertae sedis</taxon>
        <taxon>Zoopagomycota</taxon>
        <taxon>Entomophthoromycotina</taxon>
        <taxon>Entomophthoromycetes</taxon>
        <taxon>Entomophthorales</taxon>
        <taxon>Ancylistaceae</taxon>
        <taxon>Conidiobolus</taxon>
    </lineage>
</organism>
<evidence type="ECO:0000259" key="2">
    <source>
        <dbReference type="PROSITE" id="PS50053"/>
    </source>
</evidence>
<proteinExistence type="predicted"/>
<dbReference type="AlphaFoldDB" id="A0A137PA16"/>
<dbReference type="Pfam" id="PF13881">
    <property type="entry name" value="Rad60-SLD_2"/>
    <property type="match status" value="1"/>
</dbReference>
<dbReference type="InterPro" id="IPR000626">
    <property type="entry name" value="Ubiquitin-like_dom"/>
</dbReference>
<dbReference type="SMART" id="SM00213">
    <property type="entry name" value="UBQ"/>
    <property type="match status" value="1"/>
</dbReference>
<evidence type="ECO:0000256" key="1">
    <source>
        <dbReference type="SAM" id="MobiDB-lite"/>
    </source>
</evidence>
<dbReference type="InterPro" id="IPR029071">
    <property type="entry name" value="Ubiquitin-like_domsf"/>
</dbReference>
<dbReference type="EMBL" id="KQ964466">
    <property type="protein sequence ID" value="KXN71840.1"/>
    <property type="molecule type" value="Genomic_DNA"/>
</dbReference>
<protein>
    <recommendedName>
        <fullName evidence="2">Ubiquitin-like domain-containing protein</fullName>
    </recommendedName>
</protein>
<dbReference type="Gene3D" id="3.10.20.90">
    <property type="entry name" value="Phosphatidylinositol 3-kinase Catalytic Subunit, Chain A, domain 1"/>
    <property type="match status" value="1"/>
</dbReference>
<dbReference type="PANTHER" id="PTHR13169">
    <property type="entry name" value="UBIQUITIN-LIKE PROTEIN 3 HCG-1 PROTEIN"/>
    <property type="match status" value="1"/>
</dbReference>
<evidence type="ECO:0000313" key="4">
    <source>
        <dbReference type="Proteomes" id="UP000070444"/>
    </source>
</evidence>
<dbReference type="STRING" id="796925.A0A137PA16"/>